<evidence type="ECO:0000313" key="2">
    <source>
        <dbReference type="EMBL" id="RKF75737.1"/>
    </source>
</evidence>
<gene>
    <name evidence="2" type="ORF">GcM1_231005</name>
</gene>
<feature type="compositionally biased region" description="Basic and acidic residues" evidence="1">
    <location>
        <begin position="66"/>
        <end position="82"/>
    </location>
</feature>
<name>A0A420IMK1_9PEZI</name>
<reference evidence="2 3" key="1">
    <citation type="journal article" date="2018" name="BMC Genomics">
        <title>Comparative genome analyses reveal sequence features reflecting distinct modes of host-adaptation between dicot and monocot powdery mildew.</title>
        <authorList>
            <person name="Wu Y."/>
            <person name="Ma X."/>
            <person name="Pan Z."/>
            <person name="Kale S.D."/>
            <person name="Song Y."/>
            <person name="King H."/>
            <person name="Zhang Q."/>
            <person name="Presley C."/>
            <person name="Deng X."/>
            <person name="Wei C.I."/>
            <person name="Xiao S."/>
        </authorList>
    </citation>
    <scope>NUCLEOTIDE SEQUENCE [LARGE SCALE GENOMIC DNA]</scope>
    <source>
        <strain evidence="2">UMSG1</strain>
    </source>
</reference>
<feature type="compositionally biased region" description="Basic residues" evidence="1">
    <location>
        <begin position="84"/>
        <end position="94"/>
    </location>
</feature>
<comment type="caution">
    <text evidence="2">The sequence shown here is derived from an EMBL/GenBank/DDBJ whole genome shotgun (WGS) entry which is preliminary data.</text>
</comment>
<proteinExistence type="predicted"/>
<organism evidence="2 3">
    <name type="scientific">Golovinomyces cichoracearum</name>
    <dbReference type="NCBI Taxonomy" id="62708"/>
    <lineage>
        <taxon>Eukaryota</taxon>
        <taxon>Fungi</taxon>
        <taxon>Dikarya</taxon>
        <taxon>Ascomycota</taxon>
        <taxon>Pezizomycotina</taxon>
        <taxon>Leotiomycetes</taxon>
        <taxon>Erysiphales</taxon>
        <taxon>Erysiphaceae</taxon>
        <taxon>Golovinomyces</taxon>
    </lineage>
</organism>
<feature type="compositionally biased region" description="Polar residues" evidence="1">
    <location>
        <begin position="1"/>
        <end position="20"/>
    </location>
</feature>
<dbReference type="Proteomes" id="UP000285326">
    <property type="component" value="Unassembled WGS sequence"/>
</dbReference>
<dbReference type="EMBL" id="MCBS01023192">
    <property type="protein sequence ID" value="RKF75737.1"/>
    <property type="molecule type" value="Genomic_DNA"/>
</dbReference>
<sequence>MKCQNCRNYQVESNSGTASPRSDPPLSSREISIEPTLADASGSKKILEDDFTLSKAEVRRMKRKQRAEEKKLRDHAKKEQYSARKSKKFPKRINKKLDEAKRPRTPSPTRVAKRKPAESI</sequence>
<accession>A0A420IMK1</accession>
<dbReference type="AlphaFoldDB" id="A0A420IMK1"/>
<feature type="region of interest" description="Disordered" evidence="1">
    <location>
        <begin position="58"/>
        <end position="120"/>
    </location>
</feature>
<feature type="region of interest" description="Disordered" evidence="1">
    <location>
        <begin position="1"/>
        <end position="42"/>
    </location>
</feature>
<evidence type="ECO:0000313" key="3">
    <source>
        <dbReference type="Proteomes" id="UP000285326"/>
    </source>
</evidence>
<evidence type="ECO:0000256" key="1">
    <source>
        <dbReference type="SAM" id="MobiDB-lite"/>
    </source>
</evidence>
<protein>
    <submittedName>
        <fullName evidence="2">Uncharacterized protein</fullName>
    </submittedName>
</protein>